<reference evidence="2 3" key="1">
    <citation type="journal article" date="2007" name="Nature">
        <title>Evolution of genes and genomes on the Drosophila phylogeny.</title>
        <authorList>
            <consortium name="Drosophila 12 Genomes Consortium"/>
            <person name="Clark A.G."/>
            <person name="Eisen M.B."/>
            <person name="Smith D.R."/>
            <person name="Bergman C.M."/>
            <person name="Oliver B."/>
            <person name="Markow T.A."/>
            <person name="Kaufman T.C."/>
            <person name="Kellis M."/>
            <person name="Gelbart W."/>
            <person name="Iyer V.N."/>
            <person name="Pollard D.A."/>
            <person name="Sackton T.B."/>
            <person name="Larracuente A.M."/>
            <person name="Singh N.D."/>
            <person name="Abad J.P."/>
            <person name="Abt D.N."/>
            <person name="Adryan B."/>
            <person name="Aguade M."/>
            <person name="Akashi H."/>
            <person name="Anderson W.W."/>
            <person name="Aquadro C.F."/>
            <person name="Ardell D.H."/>
            <person name="Arguello R."/>
            <person name="Artieri C.G."/>
            <person name="Barbash D.A."/>
            <person name="Barker D."/>
            <person name="Barsanti P."/>
            <person name="Batterham P."/>
            <person name="Batzoglou S."/>
            <person name="Begun D."/>
            <person name="Bhutkar A."/>
            <person name="Blanco E."/>
            <person name="Bosak S.A."/>
            <person name="Bradley R.K."/>
            <person name="Brand A.D."/>
            <person name="Brent M.R."/>
            <person name="Brooks A.N."/>
            <person name="Brown R.H."/>
            <person name="Butlin R.K."/>
            <person name="Caggese C."/>
            <person name="Calvi B.R."/>
            <person name="Bernardo de Carvalho A."/>
            <person name="Caspi A."/>
            <person name="Castrezana S."/>
            <person name="Celniker S.E."/>
            <person name="Chang J.L."/>
            <person name="Chapple C."/>
            <person name="Chatterji S."/>
            <person name="Chinwalla A."/>
            <person name="Civetta A."/>
            <person name="Clifton S.W."/>
            <person name="Comeron J.M."/>
            <person name="Costello J.C."/>
            <person name="Coyne J.A."/>
            <person name="Daub J."/>
            <person name="David R.G."/>
            <person name="Delcher A.L."/>
            <person name="Delehaunty K."/>
            <person name="Do C.B."/>
            <person name="Ebling H."/>
            <person name="Edwards K."/>
            <person name="Eickbush T."/>
            <person name="Evans J.D."/>
            <person name="Filipski A."/>
            <person name="Findeiss S."/>
            <person name="Freyhult E."/>
            <person name="Fulton L."/>
            <person name="Fulton R."/>
            <person name="Garcia A.C."/>
            <person name="Gardiner A."/>
            <person name="Garfield D.A."/>
            <person name="Garvin B.E."/>
            <person name="Gibson G."/>
            <person name="Gilbert D."/>
            <person name="Gnerre S."/>
            <person name="Godfrey J."/>
            <person name="Good R."/>
            <person name="Gotea V."/>
            <person name="Gravely B."/>
            <person name="Greenberg A.J."/>
            <person name="Griffiths-Jones S."/>
            <person name="Gross S."/>
            <person name="Guigo R."/>
            <person name="Gustafson E.A."/>
            <person name="Haerty W."/>
            <person name="Hahn M.W."/>
            <person name="Halligan D.L."/>
            <person name="Halpern A.L."/>
            <person name="Halter G.M."/>
            <person name="Han M.V."/>
            <person name="Heger A."/>
            <person name="Hillier L."/>
            <person name="Hinrichs A.S."/>
            <person name="Holmes I."/>
            <person name="Hoskins R.A."/>
            <person name="Hubisz M.J."/>
            <person name="Hultmark D."/>
            <person name="Huntley M.A."/>
            <person name="Jaffe D.B."/>
            <person name="Jagadeeshan S."/>
            <person name="Jeck W.R."/>
            <person name="Johnson J."/>
            <person name="Jones C.D."/>
            <person name="Jordan W.C."/>
            <person name="Karpen G.H."/>
            <person name="Kataoka E."/>
            <person name="Keightley P.D."/>
            <person name="Kheradpour P."/>
            <person name="Kirkness E.F."/>
            <person name="Koerich L.B."/>
            <person name="Kristiansen K."/>
            <person name="Kudrna D."/>
            <person name="Kulathinal R.J."/>
            <person name="Kumar S."/>
            <person name="Kwok R."/>
            <person name="Lander E."/>
            <person name="Langley C.H."/>
            <person name="Lapoint R."/>
            <person name="Lazzaro B.P."/>
            <person name="Lee S.J."/>
            <person name="Levesque L."/>
            <person name="Li R."/>
            <person name="Lin C.F."/>
            <person name="Lin M.F."/>
            <person name="Lindblad-Toh K."/>
            <person name="Llopart A."/>
            <person name="Long M."/>
            <person name="Low L."/>
            <person name="Lozovsky E."/>
            <person name="Lu J."/>
            <person name="Luo M."/>
            <person name="Machado C.A."/>
            <person name="Makalowski W."/>
            <person name="Marzo M."/>
            <person name="Matsuda M."/>
            <person name="Matzkin L."/>
            <person name="McAllister B."/>
            <person name="McBride C.S."/>
            <person name="McKernan B."/>
            <person name="McKernan K."/>
            <person name="Mendez-Lago M."/>
            <person name="Minx P."/>
            <person name="Mollenhauer M.U."/>
            <person name="Montooth K."/>
            <person name="Mount S.M."/>
            <person name="Mu X."/>
            <person name="Myers E."/>
            <person name="Negre B."/>
            <person name="Newfeld S."/>
            <person name="Nielsen R."/>
            <person name="Noor M.A."/>
            <person name="O'Grady P."/>
            <person name="Pachter L."/>
            <person name="Papaceit M."/>
            <person name="Parisi M.J."/>
            <person name="Parisi M."/>
            <person name="Parts L."/>
            <person name="Pedersen J.S."/>
            <person name="Pesole G."/>
            <person name="Phillippy A.M."/>
            <person name="Ponting C.P."/>
            <person name="Pop M."/>
            <person name="Porcelli D."/>
            <person name="Powell J.R."/>
            <person name="Prohaska S."/>
            <person name="Pruitt K."/>
            <person name="Puig M."/>
            <person name="Quesneville H."/>
            <person name="Ram K.R."/>
            <person name="Rand D."/>
            <person name="Rasmussen M.D."/>
            <person name="Reed L.K."/>
            <person name="Reenan R."/>
            <person name="Reily A."/>
            <person name="Remington K.A."/>
            <person name="Rieger T.T."/>
            <person name="Ritchie M.G."/>
            <person name="Robin C."/>
            <person name="Rogers Y.H."/>
            <person name="Rohde C."/>
            <person name="Rozas J."/>
            <person name="Rubenfield M.J."/>
            <person name="Ruiz A."/>
            <person name="Russo S."/>
            <person name="Salzberg S.L."/>
            <person name="Sanchez-Gracia A."/>
            <person name="Saranga D.J."/>
            <person name="Sato H."/>
            <person name="Schaeffer S.W."/>
            <person name="Schatz M.C."/>
            <person name="Schlenke T."/>
            <person name="Schwartz R."/>
            <person name="Segarra C."/>
            <person name="Singh R.S."/>
            <person name="Sirot L."/>
            <person name="Sirota M."/>
            <person name="Sisneros N.B."/>
            <person name="Smith C.D."/>
            <person name="Smith T.F."/>
            <person name="Spieth J."/>
            <person name="Stage D.E."/>
            <person name="Stark A."/>
            <person name="Stephan W."/>
            <person name="Strausberg R.L."/>
            <person name="Strempel S."/>
            <person name="Sturgill D."/>
            <person name="Sutton G."/>
            <person name="Sutton G.G."/>
            <person name="Tao W."/>
            <person name="Teichmann S."/>
            <person name="Tobari Y.N."/>
            <person name="Tomimura Y."/>
            <person name="Tsolas J.M."/>
            <person name="Valente V.L."/>
            <person name="Venter E."/>
            <person name="Venter J.C."/>
            <person name="Vicario S."/>
            <person name="Vieira F.G."/>
            <person name="Vilella A.J."/>
            <person name="Villasante A."/>
            <person name="Walenz B."/>
            <person name="Wang J."/>
            <person name="Wasserman M."/>
            <person name="Watts T."/>
            <person name="Wilson D."/>
            <person name="Wilson R.K."/>
            <person name="Wing R.A."/>
            <person name="Wolfner M.F."/>
            <person name="Wong A."/>
            <person name="Wong G.K."/>
            <person name="Wu C.I."/>
            <person name="Wu G."/>
            <person name="Yamamoto D."/>
            <person name="Yang H.P."/>
            <person name="Yang S.P."/>
            <person name="Yorke J.A."/>
            <person name="Yoshida K."/>
            <person name="Zdobnov E."/>
            <person name="Zhang P."/>
            <person name="Zhang Y."/>
            <person name="Zimin A.V."/>
            <person name="Baldwin J."/>
            <person name="Abdouelleil A."/>
            <person name="Abdulkadir J."/>
            <person name="Abebe A."/>
            <person name="Abera B."/>
            <person name="Abreu J."/>
            <person name="Acer S.C."/>
            <person name="Aftuck L."/>
            <person name="Alexander A."/>
            <person name="An P."/>
            <person name="Anderson E."/>
            <person name="Anderson S."/>
            <person name="Arachi H."/>
            <person name="Azer M."/>
            <person name="Bachantsang P."/>
            <person name="Barry A."/>
            <person name="Bayul T."/>
            <person name="Berlin A."/>
            <person name="Bessette D."/>
            <person name="Bloom T."/>
            <person name="Blye J."/>
            <person name="Boguslavskiy L."/>
            <person name="Bonnet C."/>
            <person name="Boukhgalter B."/>
            <person name="Bourzgui I."/>
            <person name="Brown A."/>
            <person name="Cahill P."/>
            <person name="Channer S."/>
            <person name="Cheshatsang Y."/>
            <person name="Chuda L."/>
            <person name="Citroen M."/>
            <person name="Collymore A."/>
            <person name="Cooke P."/>
            <person name="Costello M."/>
            <person name="D'Aco K."/>
            <person name="Daza R."/>
            <person name="De Haan G."/>
            <person name="DeGray S."/>
            <person name="DeMaso C."/>
            <person name="Dhargay N."/>
            <person name="Dooley K."/>
            <person name="Dooley E."/>
            <person name="Doricent M."/>
            <person name="Dorje P."/>
            <person name="Dorjee K."/>
            <person name="Dupes A."/>
            <person name="Elong R."/>
            <person name="Falk J."/>
            <person name="Farina A."/>
            <person name="Faro S."/>
            <person name="Ferguson D."/>
            <person name="Fisher S."/>
            <person name="Foley C.D."/>
            <person name="Franke A."/>
            <person name="Friedrich D."/>
            <person name="Gadbois L."/>
            <person name="Gearin G."/>
            <person name="Gearin C.R."/>
            <person name="Giannoukos G."/>
            <person name="Goode T."/>
            <person name="Graham J."/>
            <person name="Grandbois E."/>
            <person name="Grewal S."/>
            <person name="Gyaltsen K."/>
            <person name="Hafez N."/>
            <person name="Hagos B."/>
            <person name="Hall J."/>
            <person name="Henson C."/>
            <person name="Hollinger A."/>
            <person name="Honan T."/>
            <person name="Huard M.D."/>
            <person name="Hughes L."/>
            <person name="Hurhula B."/>
            <person name="Husby M.E."/>
            <person name="Kamat A."/>
            <person name="Kanga B."/>
            <person name="Kashin S."/>
            <person name="Khazanovich D."/>
            <person name="Kisner P."/>
            <person name="Lance K."/>
            <person name="Lara M."/>
            <person name="Lee W."/>
            <person name="Lennon N."/>
            <person name="Letendre F."/>
            <person name="LeVine R."/>
            <person name="Lipovsky A."/>
            <person name="Liu X."/>
            <person name="Liu J."/>
            <person name="Liu S."/>
            <person name="Lokyitsang T."/>
            <person name="Lokyitsang Y."/>
            <person name="Lubonja R."/>
            <person name="Lui A."/>
            <person name="MacDonald P."/>
            <person name="Magnisalis V."/>
            <person name="Maru K."/>
            <person name="Matthews C."/>
            <person name="McCusker W."/>
            <person name="McDonough S."/>
            <person name="Mehta T."/>
            <person name="Meldrim J."/>
            <person name="Meneus L."/>
            <person name="Mihai O."/>
            <person name="Mihalev A."/>
            <person name="Mihova T."/>
            <person name="Mittelman R."/>
            <person name="Mlenga V."/>
            <person name="Montmayeur A."/>
            <person name="Mulrain L."/>
            <person name="Navidi A."/>
            <person name="Naylor J."/>
            <person name="Negash T."/>
            <person name="Nguyen T."/>
            <person name="Nguyen N."/>
            <person name="Nicol R."/>
            <person name="Norbu C."/>
            <person name="Norbu N."/>
            <person name="Novod N."/>
            <person name="O'Neill B."/>
            <person name="Osman S."/>
            <person name="Markiewicz E."/>
            <person name="Oyono O.L."/>
            <person name="Patti C."/>
            <person name="Phunkhang P."/>
            <person name="Pierre F."/>
            <person name="Priest M."/>
            <person name="Raghuraman S."/>
            <person name="Rege F."/>
            <person name="Reyes R."/>
            <person name="Rise C."/>
            <person name="Rogov P."/>
            <person name="Ross K."/>
            <person name="Ryan E."/>
            <person name="Settipalli S."/>
            <person name="Shea T."/>
            <person name="Sherpa N."/>
            <person name="Shi L."/>
            <person name="Shih D."/>
            <person name="Sparrow T."/>
            <person name="Spaulding J."/>
            <person name="Stalker J."/>
            <person name="Stange-Thomann N."/>
            <person name="Stavropoulos S."/>
            <person name="Stone C."/>
            <person name="Strader C."/>
            <person name="Tesfaye S."/>
            <person name="Thomson T."/>
            <person name="Thoulutsang Y."/>
            <person name="Thoulutsang D."/>
            <person name="Topham K."/>
            <person name="Topping I."/>
            <person name="Tsamla T."/>
            <person name="Vassiliev H."/>
            <person name="Vo A."/>
            <person name="Wangchuk T."/>
            <person name="Wangdi T."/>
            <person name="Weiand M."/>
            <person name="Wilkinson J."/>
            <person name="Wilson A."/>
            <person name="Yadav S."/>
            <person name="Young G."/>
            <person name="Yu Q."/>
            <person name="Zembek L."/>
            <person name="Zhong D."/>
            <person name="Zimmer A."/>
            <person name="Zwirko Z."/>
            <person name="Jaffe D.B."/>
            <person name="Alvarez P."/>
            <person name="Brockman W."/>
            <person name="Butler J."/>
            <person name="Chin C."/>
            <person name="Gnerre S."/>
            <person name="Grabherr M."/>
            <person name="Kleber M."/>
            <person name="Mauceli E."/>
            <person name="MacCallum I."/>
        </authorList>
    </citation>
    <scope>NUCLEOTIDE SEQUENCE [LARGE SCALE GENOMIC DNA]</scope>
    <source>
        <strain evidence="3">Tucson 15287-2541.00</strain>
    </source>
</reference>
<accession>B4J504</accession>
<dbReference type="HOGENOM" id="CLU_152785_3_1_1"/>
<feature type="chain" id="PRO_5002808332" evidence="1">
    <location>
        <begin position="20"/>
        <end position="116"/>
    </location>
</feature>
<dbReference type="OrthoDB" id="8192785at2759"/>
<evidence type="ECO:0000313" key="2">
    <source>
        <dbReference type="EMBL" id="EDW01710.1"/>
    </source>
</evidence>
<dbReference type="PANTHER" id="PTHR37685:SF1">
    <property type="entry name" value="GEO11136P1-RELATED"/>
    <property type="match status" value="1"/>
</dbReference>
<dbReference type="Proteomes" id="UP000001070">
    <property type="component" value="Unassembled WGS sequence"/>
</dbReference>
<feature type="signal peptide" evidence="1">
    <location>
        <begin position="1"/>
        <end position="19"/>
    </location>
</feature>
<name>B4J504_DROGR</name>
<dbReference type="eggNOG" id="ENOG502TA5W">
    <property type="taxonomic scope" value="Eukaryota"/>
</dbReference>
<protein>
    <submittedName>
        <fullName evidence="2">GH21597</fullName>
    </submittedName>
</protein>
<dbReference type="KEGG" id="dgr:6560462"/>
<dbReference type="PANTHER" id="PTHR37685">
    <property type="entry name" value="GEO11136P1-RELATED"/>
    <property type="match status" value="1"/>
</dbReference>
<dbReference type="EMBL" id="CH916367">
    <property type="protein sequence ID" value="EDW01710.1"/>
    <property type="molecule type" value="Genomic_DNA"/>
</dbReference>
<gene>
    <name evidence="2" type="primary">Dgri\GH21597</name>
    <name evidence="2" type="ORF">Dgri_GH21597</name>
</gene>
<keyword evidence="1" id="KW-0732">Signal</keyword>
<evidence type="ECO:0000256" key="1">
    <source>
        <dbReference type="SAM" id="SignalP"/>
    </source>
</evidence>
<organism evidence="3">
    <name type="scientific">Drosophila grimshawi</name>
    <name type="common">Hawaiian fruit fly</name>
    <name type="synonym">Idiomyia grimshawi</name>
    <dbReference type="NCBI Taxonomy" id="7222"/>
    <lineage>
        <taxon>Eukaryota</taxon>
        <taxon>Metazoa</taxon>
        <taxon>Ecdysozoa</taxon>
        <taxon>Arthropoda</taxon>
        <taxon>Hexapoda</taxon>
        <taxon>Insecta</taxon>
        <taxon>Pterygota</taxon>
        <taxon>Neoptera</taxon>
        <taxon>Endopterygota</taxon>
        <taxon>Diptera</taxon>
        <taxon>Brachycera</taxon>
        <taxon>Muscomorpha</taxon>
        <taxon>Ephydroidea</taxon>
        <taxon>Drosophilidae</taxon>
        <taxon>Drosophila</taxon>
        <taxon>Hawaiian Drosophila</taxon>
    </lineage>
</organism>
<dbReference type="InterPro" id="IPR031734">
    <property type="entry name" value="MBF2"/>
</dbReference>
<dbReference type="InParanoid" id="B4J504"/>
<evidence type="ECO:0000313" key="3">
    <source>
        <dbReference type="Proteomes" id="UP000001070"/>
    </source>
</evidence>
<dbReference type="AlphaFoldDB" id="B4J504"/>
<sequence length="116" mass="13145">MKFQYSCVLLLALFAASQAYSASWGKRNSNDYLLSRQTEVRYPIKNNYWNVNVDFPRSGTTNMYSITFVNVIDNFRNSSGATPSLWSGGPGYRFVQINLRSLVGKGLNSTVEIWGR</sequence>
<dbReference type="PhylomeDB" id="B4J504"/>
<keyword evidence="3" id="KW-1185">Reference proteome</keyword>
<proteinExistence type="predicted"/>
<dbReference type="Pfam" id="PF15868">
    <property type="entry name" value="MBF2"/>
    <property type="match status" value="1"/>
</dbReference>
<dbReference type="OMA" id="WGKRNST"/>